<dbReference type="Gene3D" id="3.90.700.10">
    <property type="entry name" value="Succinate dehydrogenase/fumarate reductase flavoprotein, catalytic domain"/>
    <property type="match status" value="1"/>
</dbReference>
<dbReference type="InterPro" id="IPR027477">
    <property type="entry name" value="Succ_DH/fumarate_Rdtase_cat_sf"/>
</dbReference>
<dbReference type="NCBIfam" id="TIGR01813">
    <property type="entry name" value="flavo_cyto_c"/>
    <property type="match status" value="1"/>
</dbReference>
<accession>A0A7X2NQZ0</accession>
<keyword evidence="4 8" id="KW-0285">Flavoprotein</keyword>
<dbReference type="AlphaFoldDB" id="A0A7X2NQZ0"/>
<evidence type="ECO:0000256" key="3">
    <source>
        <dbReference type="ARBA" id="ARBA00015872"/>
    </source>
</evidence>
<dbReference type="PANTHER" id="PTHR43400:SF7">
    <property type="entry name" value="FAD-DEPENDENT OXIDOREDUCTASE 2 FAD BINDING DOMAIN-CONTAINING PROTEIN"/>
    <property type="match status" value="1"/>
</dbReference>
<feature type="domain" description="FMN-binding" evidence="9">
    <location>
        <begin position="46"/>
        <end position="120"/>
    </location>
</feature>
<reference evidence="10 11" key="1">
    <citation type="submission" date="2019-08" db="EMBL/GenBank/DDBJ databases">
        <title>In-depth cultivation of the pig gut microbiome towards novel bacterial diversity and tailored functional studies.</title>
        <authorList>
            <person name="Wylensek D."/>
            <person name="Hitch T.C.A."/>
            <person name="Clavel T."/>
        </authorList>
    </citation>
    <scope>NUCLEOTIDE SEQUENCE [LARGE SCALE GENOMIC DNA]</scope>
    <source>
        <strain evidence="10 11">Oil+RF-744-GAM-WT-6</strain>
    </source>
</reference>
<evidence type="ECO:0000256" key="4">
    <source>
        <dbReference type="ARBA" id="ARBA00022630"/>
    </source>
</evidence>
<dbReference type="InterPro" id="IPR036188">
    <property type="entry name" value="FAD/NAD-bd_sf"/>
</dbReference>
<comment type="similarity">
    <text evidence="1 8">Belongs to the FAD-dependent oxidoreductase 2 family. FRD/SDH subfamily.</text>
</comment>
<proteinExistence type="inferred from homology"/>
<dbReference type="EMBL" id="VUMN01000005">
    <property type="protein sequence ID" value="MSS57971.1"/>
    <property type="molecule type" value="Genomic_DNA"/>
</dbReference>
<comment type="caution">
    <text evidence="10">The sequence shown here is derived from an EMBL/GenBank/DDBJ whole genome shotgun (WGS) entry which is preliminary data.</text>
</comment>
<dbReference type="InterPro" id="IPR007329">
    <property type="entry name" value="FMN-bd"/>
</dbReference>
<evidence type="ECO:0000256" key="5">
    <source>
        <dbReference type="ARBA" id="ARBA00022827"/>
    </source>
</evidence>
<dbReference type="InterPro" id="IPR003953">
    <property type="entry name" value="FAD-dep_OxRdtase_2_FAD-bd"/>
</dbReference>
<evidence type="ECO:0000313" key="10">
    <source>
        <dbReference type="EMBL" id="MSS57971.1"/>
    </source>
</evidence>
<dbReference type="FunFam" id="3.90.700.10:FF:000007">
    <property type="entry name" value="NADH-dependent fumarate reductase"/>
    <property type="match status" value="1"/>
</dbReference>
<dbReference type="GO" id="GO:0010181">
    <property type="term" value="F:FMN binding"/>
    <property type="evidence" value="ECO:0007669"/>
    <property type="project" value="InterPro"/>
</dbReference>
<dbReference type="Pfam" id="PF00890">
    <property type="entry name" value="FAD_binding_2"/>
    <property type="match status" value="2"/>
</dbReference>
<sequence>MKKLIALVSTMAMAVSLAGCSSSGNDQSAASASAGVSGTFEGTAQGKGGDVTVTLTLTDSKITDVSIEGKDETPGIGDTAMETMAQEIKDSGSIGVDTVSGATVTSDAVLEAAAAALTSAGLNPDDYKTAVSAATAAGDVTEEADVVVVGAGGAGMVAAITAADAGKSVIILESQAMGGGNSVRSTGGMNAAKTVYQDDNDFDEAAGVEKTLKTAAEKYADNETITALAKTVQEQWDAYQADPQGYFDSTELFELDTMIGGKGINDPELVKTLCENSADAIDWLDTIGASLHNVAQFGGASVKRIHRPVNDEGKTVAVGAYLVPILTQNVEDRGITVHYNTTANKILMSDGKAAGVQAEQKDGSTLTVNAKAVVLATGGFGANNAMVAEQNPALDGYITTNAPGAQGQGIVMATAEDVGAATVDMDQIQLHPTVHVADDGSANLITEGLRGDGAILVNKEGSRFTDEVGTRDKVSADENAQTDGQAWLIVDQSMYDASTVIQGYVTKGWTVQGDTVADLAAAMGVDADTLTKTIDDWNTCVANESDPDFGRTSFNHQLEGTMYAILVQPGVHHTMGGLKIDSSAEVEKADSSVIPGLFAAGEVTGGVHGANRLGGNAVADFVVFGRIAGQSAADYAK</sequence>
<dbReference type="SUPFAM" id="SSF51905">
    <property type="entry name" value="FAD/NAD(P)-binding domain"/>
    <property type="match status" value="1"/>
</dbReference>
<feature type="signal peptide" evidence="8">
    <location>
        <begin position="1"/>
        <end position="18"/>
    </location>
</feature>
<evidence type="ECO:0000256" key="7">
    <source>
        <dbReference type="ARBA" id="ARBA00049922"/>
    </source>
</evidence>
<dbReference type="SUPFAM" id="SSF56425">
    <property type="entry name" value="Succinate dehydrogenase/fumarate reductase flavoprotein, catalytic domain"/>
    <property type="match status" value="1"/>
</dbReference>
<dbReference type="Gene3D" id="3.50.50.60">
    <property type="entry name" value="FAD/NAD(P)-binding domain"/>
    <property type="match status" value="2"/>
</dbReference>
<evidence type="ECO:0000256" key="1">
    <source>
        <dbReference type="ARBA" id="ARBA00008040"/>
    </source>
</evidence>
<keyword evidence="5 8" id="KW-0274">FAD</keyword>
<feature type="chain" id="PRO_5039758706" description="Urocanate reductase" evidence="8">
    <location>
        <begin position="19"/>
        <end position="637"/>
    </location>
</feature>
<evidence type="ECO:0000256" key="8">
    <source>
        <dbReference type="RuleBase" id="RU366062"/>
    </source>
</evidence>
<name>A0A7X2NQZ0_9FIRM</name>
<evidence type="ECO:0000256" key="2">
    <source>
        <dbReference type="ARBA" id="ARBA00013137"/>
    </source>
</evidence>
<dbReference type="PANTHER" id="PTHR43400">
    <property type="entry name" value="FUMARATE REDUCTASE"/>
    <property type="match status" value="1"/>
</dbReference>
<dbReference type="GO" id="GO:0033765">
    <property type="term" value="F:steroid dehydrogenase activity, acting on the CH-CH group of donors"/>
    <property type="evidence" value="ECO:0007669"/>
    <property type="project" value="UniProtKB-ARBA"/>
</dbReference>
<keyword evidence="6 8" id="KW-0560">Oxidoreductase</keyword>
<keyword evidence="11" id="KW-1185">Reference proteome</keyword>
<evidence type="ECO:0000259" key="9">
    <source>
        <dbReference type="SMART" id="SM00900"/>
    </source>
</evidence>
<organism evidence="10 11">
    <name type="scientific">Stecheria intestinalis</name>
    <dbReference type="NCBI Taxonomy" id="2606630"/>
    <lineage>
        <taxon>Bacteria</taxon>
        <taxon>Bacillati</taxon>
        <taxon>Bacillota</taxon>
        <taxon>Erysipelotrichia</taxon>
        <taxon>Erysipelotrichales</taxon>
        <taxon>Erysipelotrichaceae</taxon>
        <taxon>Stecheria</taxon>
    </lineage>
</organism>
<dbReference type="RefSeq" id="WP_154503285.1">
    <property type="nucleotide sequence ID" value="NZ_VUMN01000005.1"/>
</dbReference>
<protein>
    <recommendedName>
        <fullName evidence="3 8">Urocanate reductase</fullName>
        <ecNumber evidence="2 8">1.3.99.33</ecNumber>
    </recommendedName>
</protein>
<dbReference type="Gene3D" id="3.90.1010.20">
    <property type="match status" value="1"/>
</dbReference>
<comment type="catalytic activity">
    <reaction evidence="7 8">
        <text>dihydrourocanate + A = urocanate + AH2</text>
        <dbReference type="Rhea" id="RHEA:36059"/>
        <dbReference type="ChEBI" id="CHEBI:13193"/>
        <dbReference type="ChEBI" id="CHEBI:17499"/>
        <dbReference type="ChEBI" id="CHEBI:27247"/>
        <dbReference type="ChEBI" id="CHEBI:72991"/>
        <dbReference type="EC" id="1.3.99.33"/>
    </reaction>
</comment>
<evidence type="ECO:0000313" key="11">
    <source>
        <dbReference type="Proteomes" id="UP000461880"/>
    </source>
</evidence>
<keyword evidence="8" id="KW-0732">Signal</keyword>
<dbReference type="GO" id="GO:0016020">
    <property type="term" value="C:membrane"/>
    <property type="evidence" value="ECO:0007669"/>
    <property type="project" value="InterPro"/>
</dbReference>
<dbReference type="Pfam" id="PF04205">
    <property type="entry name" value="FMN_bind"/>
    <property type="match status" value="1"/>
</dbReference>
<dbReference type="InterPro" id="IPR050315">
    <property type="entry name" value="FAD-oxidoreductase_2"/>
</dbReference>
<dbReference type="EC" id="1.3.99.33" evidence="2 8"/>
<dbReference type="Proteomes" id="UP000461880">
    <property type="component" value="Unassembled WGS sequence"/>
</dbReference>
<gene>
    <name evidence="10" type="ORF">FYJ51_03540</name>
</gene>
<evidence type="ECO:0000256" key="6">
    <source>
        <dbReference type="ARBA" id="ARBA00023002"/>
    </source>
</evidence>
<dbReference type="InterPro" id="IPR010960">
    <property type="entry name" value="Flavocytochrome_c"/>
</dbReference>
<dbReference type="SMART" id="SM00900">
    <property type="entry name" value="FMN_bind"/>
    <property type="match status" value="1"/>
</dbReference>
<dbReference type="PROSITE" id="PS51257">
    <property type="entry name" value="PROKAR_LIPOPROTEIN"/>
    <property type="match status" value="1"/>
</dbReference>
<comment type="cofactor">
    <cofactor evidence="8">
        <name>FMN</name>
        <dbReference type="ChEBI" id="CHEBI:58210"/>
    </cofactor>
    <text evidence="8">Binds 1 or 2 FMN covalently per subunit.</text>
</comment>
<comment type="cofactor">
    <cofactor evidence="8">
        <name>FAD</name>
        <dbReference type="ChEBI" id="CHEBI:57692"/>
    </cofactor>
    <text evidence="8">Binds 1 FAD per subunit.</text>
</comment>